<dbReference type="PANTHER" id="PTHR47901">
    <property type="entry name" value="CASPASE RECRUITMENT DOMAIN-CONTAINING PROTEIN 18"/>
    <property type="match status" value="1"/>
</dbReference>
<dbReference type="AlphaFoldDB" id="A0AAD9DPR0"/>
<dbReference type="CDD" id="cd00032">
    <property type="entry name" value="CASc"/>
    <property type="match status" value="1"/>
</dbReference>
<dbReference type="FunFam" id="3.40.50.1460:FF:000008">
    <property type="entry name" value="caspase-8 isoform X1"/>
    <property type="match status" value="1"/>
</dbReference>
<dbReference type="InterPro" id="IPR011029">
    <property type="entry name" value="DEATH-like_dom_sf"/>
</dbReference>
<proteinExistence type="inferred from homology"/>
<evidence type="ECO:0000256" key="16">
    <source>
        <dbReference type="PIRSR" id="PIRSR038001-1"/>
    </source>
</evidence>
<evidence type="ECO:0000259" key="21">
    <source>
        <dbReference type="PROSITE" id="PS50209"/>
    </source>
</evidence>
<evidence type="ECO:0000256" key="10">
    <source>
        <dbReference type="ARBA" id="ARBA00022807"/>
    </source>
</evidence>
<evidence type="ECO:0000256" key="18">
    <source>
        <dbReference type="SAM" id="MobiDB-lite"/>
    </source>
</evidence>
<dbReference type="GO" id="GO:0005886">
    <property type="term" value="C:plasma membrane"/>
    <property type="evidence" value="ECO:0007669"/>
    <property type="project" value="UniProtKB-ARBA"/>
</dbReference>
<dbReference type="Pfam" id="PF00656">
    <property type="entry name" value="Peptidase_C14"/>
    <property type="match status" value="1"/>
</dbReference>
<dbReference type="GO" id="GO:0050727">
    <property type="term" value="P:regulation of inflammatory response"/>
    <property type="evidence" value="ECO:0007669"/>
    <property type="project" value="TreeGrafter"/>
</dbReference>
<dbReference type="Gene3D" id="1.10.533.10">
    <property type="entry name" value="Death Domain, Fas"/>
    <property type="match status" value="1"/>
</dbReference>
<comment type="similarity">
    <text evidence="3 17">Belongs to the peptidase C14A family.</text>
</comment>
<evidence type="ECO:0000313" key="23">
    <source>
        <dbReference type="Proteomes" id="UP001239994"/>
    </source>
</evidence>
<keyword evidence="12" id="KW-0539">Nucleus</keyword>
<evidence type="ECO:0000256" key="9">
    <source>
        <dbReference type="ARBA" id="ARBA00022801"/>
    </source>
</evidence>
<dbReference type="Gene3D" id="3.40.50.1460">
    <property type="match status" value="1"/>
</dbReference>
<evidence type="ECO:0000256" key="7">
    <source>
        <dbReference type="ARBA" id="ARBA00022703"/>
    </source>
</evidence>
<dbReference type="InterPro" id="IPR033139">
    <property type="entry name" value="Caspase_cys_AS"/>
</dbReference>
<dbReference type="PRINTS" id="PR00376">
    <property type="entry name" value="IL1BCENZYME"/>
</dbReference>
<gene>
    <name evidence="22" type="ORF">P4O66_014026</name>
</gene>
<feature type="domain" description="Caspase family p20" evidence="20">
    <location>
        <begin position="128"/>
        <end position="250"/>
    </location>
</feature>
<dbReference type="GO" id="GO:0005634">
    <property type="term" value="C:nucleus"/>
    <property type="evidence" value="ECO:0007669"/>
    <property type="project" value="UniProtKB-SubCell"/>
</dbReference>
<dbReference type="Proteomes" id="UP001239994">
    <property type="component" value="Unassembled WGS sequence"/>
</dbReference>
<dbReference type="PIRSF" id="PIRSF038001">
    <property type="entry name" value="Caspase_ICE"/>
    <property type="match status" value="1"/>
</dbReference>
<name>A0AAD9DPR0_9TELE</name>
<comment type="catalytic activity">
    <reaction evidence="13">
        <text>Strict requirement for Asp at position P1 and has a preferred cleavage sequence of (Leu/Asp/Val)-Glu-Thr-Asp-|-(Gly/Ser/Ala).</text>
        <dbReference type="EC" id="3.4.22.61"/>
    </reaction>
</comment>
<keyword evidence="10" id="KW-0788">Thiol protease</keyword>
<keyword evidence="5" id="KW-0597">Phosphoprotein</keyword>
<dbReference type="SUPFAM" id="SSF47986">
    <property type="entry name" value="DEATH domain"/>
    <property type="match status" value="1"/>
</dbReference>
<dbReference type="GO" id="GO:0043065">
    <property type="term" value="P:positive regulation of apoptotic process"/>
    <property type="evidence" value="ECO:0007669"/>
    <property type="project" value="UniProtKB-ARBA"/>
</dbReference>
<evidence type="ECO:0000256" key="15">
    <source>
        <dbReference type="ARBA" id="ARBA00068172"/>
    </source>
</evidence>
<dbReference type="PROSITE" id="PS50209">
    <property type="entry name" value="CARD"/>
    <property type="match status" value="1"/>
</dbReference>
<dbReference type="SMART" id="SM00115">
    <property type="entry name" value="CASc"/>
    <property type="match status" value="1"/>
</dbReference>
<organism evidence="22 23">
    <name type="scientific">Electrophorus voltai</name>
    <dbReference type="NCBI Taxonomy" id="2609070"/>
    <lineage>
        <taxon>Eukaryota</taxon>
        <taxon>Metazoa</taxon>
        <taxon>Chordata</taxon>
        <taxon>Craniata</taxon>
        <taxon>Vertebrata</taxon>
        <taxon>Euteleostomi</taxon>
        <taxon>Actinopterygii</taxon>
        <taxon>Neopterygii</taxon>
        <taxon>Teleostei</taxon>
        <taxon>Ostariophysi</taxon>
        <taxon>Gymnotiformes</taxon>
        <taxon>Gymnotoidei</taxon>
        <taxon>Gymnotidae</taxon>
        <taxon>Electrophorus</taxon>
    </lineage>
</organism>
<comment type="caution">
    <text evidence="22">The sequence shown here is derived from an EMBL/GenBank/DDBJ whole genome shotgun (WGS) entry which is preliminary data.</text>
</comment>
<sequence length="368" mass="41402">MADKVLERVRTELKDSLTDSVIKQLLDDLNDEKVLGEEEVESVLQQNPLRADRARCLIDSVKKKGPRACQILLEKLQKRDENVYDKLQLDKLLTQSSPRAVGSSQGTAAARPEAQPTDKDEYPMKSKPRGFCVIINNEQFTNTEKTRSGSKKDADALKEVFEFLGFTVKMHTDLSAEEMKELMLRYSKQQHNGDCFVCCVLSHGKSMGVLGCDWNLCPMENIFTPFDGKNCSTLVGKPKVFFIQACRGLNMQEVSSDDAEGTDISLTFDSAAGSYGIPQSSDFLIARSTVDNYISYRSPGEGSWFIQSLCKHLREGSSRGDDIHTILTRVNDEVSRKEARLWKDGVHLAKMIPEPTYTLRKKLVFRIP</sequence>
<dbReference type="GO" id="GO:0010467">
    <property type="term" value="P:gene expression"/>
    <property type="evidence" value="ECO:0007669"/>
    <property type="project" value="UniProtKB-ARBA"/>
</dbReference>
<evidence type="ECO:0000313" key="22">
    <source>
        <dbReference type="EMBL" id="KAK1790635.1"/>
    </source>
</evidence>
<dbReference type="Pfam" id="PF00619">
    <property type="entry name" value="CARD"/>
    <property type="match status" value="1"/>
</dbReference>
<feature type="compositionally biased region" description="Polar residues" evidence="18">
    <location>
        <begin position="95"/>
        <end position="107"/>
    </location>
</feature>
<keyword evidence="4" id="KW-0963">Cytoplasm</keyword>
<evidence type="ECO:0000256" key="14">
    <source>
        <dbReference type="ARBA" id="ARBA00066479"/>
    </source>
</evidence>
<dbReference type="InterPro" id="IPR029030">
    <property type="entry name" value="Caspase-like_dom_sf"/>
</dbReference>
<evidence type="ECO:0000256" key="13">
    <source>
        <dbReference type="ARBA" id="ARBA00051626"/>
    </source>
</evidence>
<evidence type="ECO:0000256" key="12">
    <source>
        <dbReference type="ARBA" id="ARBA00023242"/>
    </source>
</evidence>
<accession>A0AAD9DPR0</accession>
<evidence type="ECO:0000256" key="4">
    <source>
        <dbReference type="ARBA" id="ARBA00022490"/>
    </source>
</evidence>
<evidence type="ECO:0000256" key="5">
    <source>
        <dbReference type="ARBA" id="ARBA00022553"/>
    </source>
</evidence>
<evidence type="ECO:0000256" key="8">
    <source>
        <dbReference type="ARBA" id="ARBA00022737"/>
    </source>
</evidence>
<evidence type="ECO:0000256" key="6">
    <source>
        <dbReference type="ARBA" id="ARBA00022670"/>
    </source>
</evidence>
<comment type="subcellular location">
    <subcellularLocation>
        <location evidence="2">Cytoplasm</location>
    </subcellularLocation>
    <subcellularLocation>
        <location evidence="1">Nucleus</location>
    </subcellularLocation>
</comment>
<dbReference type="PROSITE" id="PS01121">
    <property type="entry name" value="CASPASE_HIS"/>
    <property type="match status" value="1"/>
</dbReference>
<dbReference type="PROSITE" id="PS01122">
    <property type="entry name" value="CASPASE_CYS"/>
    <property type="match status" value="1"/>
</dbReference>
<dbReference type="InterPro" id="IPR011600">
    <property type="entry name" value="Pept_C14_caspase"/>
</dbReference>
<feature type="domain" description="Caspase family p10" evidence="19">
    <location>
        <begin position="273"/>
        <end position="367"/>
    </location>
</feature>
<dbReference type="GO" id="GO:0072559">
    <property type="term" value="C:NLRP3 inflammasome complex"/>
    <property type="evidence" value="ECO:0007669"/>
    <property type="project" value="TreeGrafter"/>
</dbReference>
<dbReference type="GO" id="GO:0072557">
    <property type="term" value="C:IPAF inflammasome complex"/>
    <property type="evidence" value="ECO:0007669"/>
    <property type="project" value="TreeGrafter"/>
</dbReference>
<protein>
    <recommendedName>
        <fullName evidence="15">Caspase-8</fullName>
        <ecNumber evidence="14">3.4.22.61</ecNumber>
    </recommendedName>
</protein>
<dbReference type="GO" id="GO:0097169">
    <property type="term" value="C:AIM2 inflammasome complex"/>
    <property type="evidence" value="ECO:0007669"/>
    <property type="project" value="TreeGrafter"/>
</dbReference>
<evidence type="ECO:0000256" key="2">
    <source>
        <dbReference type="ARBA" id="ARBA00004496"/>
    </source>
</evidence>
<evidence type="ECO:0000256" key="1">
    <source>
        <dbReference type="ARBA" id="ARBA00004123"/>
    </source>
</evidence>
<feature type="active site" evidence="16">
    <location>
        <position position="246"/>
    </location>
</feature>
<dbReference type="InterPro" id="IPR001315">
    <property type="entry name" value="CARD"/>
</dbReference>
<keyword evidence="6" id="KW-0645">Protease</keyword>
<dbReference type="SMART" id="SM00114">
    <property type="entry name" value="CARD"/>
    <property type="match status" value="1"/>
</dbReference>
<keyword evidence="23" id="KW-1185">Reference proteome</keyword>
<dbReference type="GO" id="GO:0004197">
    <property type="term" value="F:cysteine-type endopeptidase activity"/>
    <property type="evidence" value="ECO:0007669"/>
    <property type="project" value="InterPro"/>
</dbReference>
<evidence type="ECO:0000256" key="17">
    <source>
        <dbReference type="RuleBase" id="RU003971"/>
    </source>
</evidence>
<dbReference type="SUPFAM" id="SSF52129">
    <property type="entry name" value="Caspase-like"/>
    <property type="match status" value="1"/>
</dbReference>
<dbReference type="PROSITE" id="PS50208">
    <property type="entry name" value="CASPASE_P20"/>
    <property type="match status" value="1"/>
</dbReference>
<dbReference type="EC" id="3.4.22.61" evidence="14"/>
<evidence type="ECO:0000256" key="11">
    <source>
        <dbReference type="ARBA" id="ARBA00023145"/>
    </source>
</evidence>
<dbReference type="InterPro" id="IPR002138">
    <property type="entry name" value="Pept_C14_p10"/>
</dbReference>
<dbReference type="GO" id="GO:0006915">
    <property type="term" value="P:apoptotic process"/>
    <property type="evidence" value="ECO:0007669"/>
    <property type="project" value="UniProtKB-KW"/>
</dbReference>
<keyword evidence="11" id="KW-0865">Zymogen</keyword>
<evidence type="ECO:0000259" key="20">
    <source>
        <dbReference type="PROSITE" id="PS50208"/>
    </source>
</evidence>
<evidence type="ECO:0000256" key="3">
    <source>
        <dbReference type="ARBA" id="ARBA00010134"/>
    </source>
</evidence>
<dbReference type="InterPro" id="IPR002398">
    <property type="entry name" value="Pept_C14"/>
</dbReference>
<evidence type="ECO:0000259" key="19">
    <source>
        <dbReference type="PROSITE" id="PS50207"/>
    </source>
</evidence>
<dbReference type="PANTHER" id="PTHR47901:SF3">
    <property type="entry name" value="CASPASE-1"/>
    <property type="match status" value="1"/>
</dbReference>
<dbReference type="InterPro" id="IPR016129">
    <property type="entry name" value="Caspase_his_AS"/>
</dbReference>
<keyword evidence="7" id="KW-0053">Apoptosis</keyword>
<dbReference type="PROSITE" id="PS50207">
    <property type="entry name" value="CASPASE_P10"/>
    <property type="match status" value="1"/>
</dbReference>
<dbReference type="InterPro" id="IPR015917">
    <property type="entry name" value="Pept_C14A"/>
</dbReference>
<feature type="active site" evidence="16">
    <location>
        <position position="203"/>
    </location>
</feature>
<dbReference type="InterPro" id="IPR001309">
    <property type="entry name" value="Pept_C14_p20"/>
</dbReference>
<keyword evidence="8" id="KW-0677">Repeat</keyword>
<reference evidence="22" key="1">
    <citation type="submission" date="2023-03" db="EMBL/GenBank/DDBJ databases">
        <title>Electrophorus voltai genome.</title>
        <authorList>
            <person name="Bian C."/>
        </authorList>
    </citation>
    <scope>NUCLEOTIDE SEQUENCE</scope>
    <source>
        <strain evidence="22">CB-2022</strain>
        <tissue evidence="22">Muscle</tissue>
    </source>
</reference>
<dbReference type="GO" id="GO:0006508">
    <property type="term" value="P:proteolysis"/>
    <property type="evidence" value="ECO:0007669"/>
    <property type="project" value="UniProtKB-KW"/>
</dbReference>
<keyword evidence="9" id="KW-0378">Hydrolase</keyword>
<dbReference type="EMBL" id="JAROKS010000021">
    <property type="protein sequence ID" value="KAK1790635.1"/>
    <property type="molecule type" value="Genomic_DNA"/>
</dbReference>
<feature type="domain" description="CARD" evidence="21">
    <location>
        <begin position="1"/>
        <end position="91"/>
    </location>
</feature>
<feature type="region of interest" description="Disordered" evidence="18">
    <location>
        <begin position="95"/>
        <end position="125"/>
    </location>
</feature>